<dbReference type="AlphaFoldDB" id="A0A811KDX2"/>
<dbReference type="Proteomes" id="UP000783686">
    <property type="component" value="Unassembled WGS sequence"/>
</dbReference>
<keyword evidence="1" id="KW-0732">Signal</keyword>
<feature type="chain" id="PRO_5035594812" evidence="1">
    <location>
        <begin position="22"/>
        <end position="492"/>
    </location>
</feature>
<gene>
    <name evidence="2" type="ORF">BOKJ2_LOCUS5381</name>
</gene>
<dbReference type="EMBL" id="CAJFCW020000003">
    <property type="protein sequence ID" value="CAG9101913.1"/>
    <property type="molecule type" value="Genomic_DNA"/>
</dbReference>
<organism evidence="2 3">
    <name type="scientific">Bursaphelenchus okinawaensis</name>
    <dbReference type="NCBI Taxonomy" id="465554"/>
    <lineage>
        <taxon>Eukaryota</taxon>
        <taxon>Metazoa</taxon>
        <taxon>Ecdysozoa</taxon>
        <taxon>Nematoda</taxon>
        <taxon>Chromadorea</taxon>
        <taxon>Rhabditida</taxon>
        <taxon>Tylenchina</taxon>
        <taxon>Tylenchomorpha</taxon>
        <taxon>Aphelenchoidea</taxon>
        <taxon>Aphelenchoididae</taxon>
        <taxon>Bursaphelenchus</taxon>
    </lineage>
</organism>
<evidence type="ECO:0000256" key="1">
    <source>
        <dbReference type="SAM" id="SignalP"/>
    </source>
</evidence>
<keyword evidence="3" id="KW-1185">Reference proteome</keyword>
<dbReference type="OrthoDB" id="10634555at2759"/>
<reference evidence="2" key="1">
    <citation type="submission" date="2020-09" db="EMBL/GenBank/DDBJ databases">
        <authorList>
            <person name="Kikuchi T."/>
        </authorList>
    </citation>
    <scope>NUCLEOTIDE SEQUENCE</scope>
    <source>
        <strain evidence="2">SH1</strain>
    </source>
</reference>
<feature type="signal peptide" evidence="1">
    <location>
        <begin position="1"/>
        <end position="21"/>
    </location>
</feature>
<dbReference type="Proteomes" id="UP000614601">
    <property type="component" value="Unassembled WGS sequence"/>
</dbReference>
<protein>
    <submittedName>
        <fullName evidence="2">Uncharacterized protein</fullName>
    </submittedName>
</protein>
<sequence>MSRRFKLLLVLLFIGSQTSHGGWLDGVQKGFDWAKDKAKKGADWTADKAKEGAHSVRKVIRPINPLDKATCPELSKLNFNWVLPHEIDPPPHYENPCQKGEECVTVDVNQFTMFMEGYNDRYRNHDYMNIRSYWNPELERWDLGPQMKGDKKHRYQEPPYRTMAQHPVVINGAYLFVCQIFTDHIEFYGMEYPMVMRKDEYSWRIHITFKKELTPEEVKRAFIYNGYIFIEKDRVFDIENMLRDEVLDSVKIKGEDRPGRATMLFNEEKTFNDIVGEKISSDLVKGIEKFCFNGENKSCTIDVMGGYITPVDYTGVVFTIKDLVVQARWVKQYCDYLPEFFIRHLHFPPNKVLQFGRVADLQTHTQHLEWVQSIKAMKDPHYTYIRNMIMPIIQPNDPIHEFANKFTTPAPKDATATTKNFKNFTMRPIQAITRNPNDTDNDVIEYVVEDDETSTADPDYVLEDLTEDPLDASYDLMVPLANIWLGFMLLWG</sequence>
<evidence type="ECO:0000313" key="3">
    <source>
        <dbReference type="Proteomes" id="UP000614601"/>
    </source>
</evidence>
<comment type="caution">
    <text evidence="2">The sequence shown here is derived from an EMBL/GenBank/DDBJ whole genome shotgun (WGS) entry which is preliminary data.</text>
</comment>
<name>A0A811KDX2_9BILA</name>
<dbReference type="EMBL" id="CAJFDH010000003">
    <property type="protein sequence ID" value="CAD5214015.1"/>
    <property type="molecule type" value="Genomic_DNA"/>
</dbReference>
<proteinExistence type="predicted"/>
<accession>A0A811KDX2</accession>
<evidence type="ECO:0000313" key="2">
    <source>
        <dbReference type="EMBL" id="CAD5214015.1"/>
    </source>
</evidence>